<gene>
    <name evidence="1" type="ORF">DSO57_1024693</name>
</gene>
<reference evidence="1" key="1">
    <citation type="submission" date="2022-04" db="EMBL/GenBank/DDBJ databases">
        <title>Genome of the entomopathogenic fungus Entomophthora muscae.</title>
        <authorList>
            <person name="Elya C."/>
            <person name="Lovett B.R."/>
            <person name="Lee E."/>
            <person name="Macias A.M."/>
            <person name="Hajek A.E."/>
            <person name="De Bivort B.L."/>
            <person name="Kasson M.T."/>
            <person name="De Fine Licht H.H."/>
            <person name="Stajich J.E."/>
        </authorList>
    </citation>
    <scope>NUCLEOTIDE SEQUENCE</scope>
    <source>
        <strain evidence="1">Berkeley</strain>
    </source>
</reference>
<name>A0ACC2TPW0_9FUNG</name>
<comment type="caution">
    <text evidence="1">The sequence shown here is derived from an EMBL/GenBank/DDBJ whole genome shotgun (WGS) entry which is preliminary data.</text>
</comment>
<protein>
    <submittedName>
        <fullName evidence="1">Uncharacterized protein</fullName>
    </submittedName>
</protein>
<keyword evidence="2" id="KW-1185">Reference proteome</keyword>
<dbReference type="EMBL" id="QTSX02002264">
    <property type="protein sequence ID" value="KAJ9076578.1"/>
    <property type="molecule type" value="Genomic_DNA"/>
</dbReference>
<organism evidence="1 2">
    <name type="scientific">Entomophthora muscae</name>
    <dbReference type="NCBI Taxonomy" id="34485"/>
    <lineage>
        <taxon>Eukaryota</taxon>
        <taxon>Fungi</taxon>
        <taxon>Fungi incertae sedis</taxon>
        <taxon>Zoopagomycota</taxon>
        <taxon>Entomophthoromycotina</taxon>
        <taxon>Entomophthoromycetes</taxon>
        <taxon>Entomophthorales</taxon>
        <taxon>Entomophthoraceae</taxon>
        <taxon>Entomophthora</taxon>
    </lineage>
</organism>
<dbReference type="Proteomes" id="UP001165960">
    <property type="component" value="Unassembled WGS sequence"/>
</dbReference>
<evidence type="ECO:0000313" key="2">
    <source>
        <dbReference type="Proteomes" id="UP001165960"/>
    </source>
</evidence>
<sequence length="91" mass="10052">MEKSSNALEAIQRRGYQASVYPTNHADIHMGDVVFFKIGDALQEHLPQESTTSILGSLTTILSLVTKGWLTCLRKVNCGKFDSLVLDTIVK</sequence>
<accession>A0ACC2TPW0</accession>
<evidence type="ECO:0000313" key="1">
    <source>
        <dbReference type="EMBL" id="KAJ9076578.1"/>
    </source>
</evidence>
<proteinExistence type="predicted"/>